<feature type="coiled-coil region" evidence="1">
    <location>
        <begin position="15"/>
        <end position="103"/>
    </location>
</feature>
<gene>
    <name evidence="2" type="ORF">DCAR_013612</name>
    <name evidence="3" type="ORF">DCAR_0417406</name>
</gene>
<dbReference type="EMBL" id="CP093346">
    <property type="protein sequence ID" value="WOG98065.1"/>
    <property type="molecule type" value="Genomic_DNA"/>
</dbReference>
<sequence>MASSSPRSNDLKEVLKPLYKRASEAEDRLARLEAAIASKQDSGYQDLLKKFNELQLKLEDARTSQDSEKEKALKEVQQLASENARLQYRILHLLRALEEAESKTTSN</sequence>
<name>A0A165YEU9_DAUCS</name>
<dbReference type="PANTHER" id="PTHR38377">
    <property type="entry name" value="THREONINE-TRNA LIGASE 2"/>
    <property type="match status" value="1"/>
</dbReference>
<organism evidence="2">
    <name type="scientific">Daucus carota subsp. sativus</name>
    <name type="common">Carrot</name>
    <dbReference type="NCBI Taxonomy" id="79200"/>
    <lineage>
        <taxon>Eukaryota</taxon>
        <taxon>Viridiplantae</taxon>
        <taxon>Streptophyta</taxon>
        <taxon>Embryophyta</taxon>
        <taxon>Tracheophyta</taxon>
        <taxon>Spermatophyta</taxon>
        <taxon>Magnoliopsida</taxon>
        <taxon>eudicotyledons</taxon>
        <taxon>Gunneridae</taxon>
        <taxon>Pentapetalae</taxon>
        <taxon>asterids</taxon>
        <taxon>campanulids</taxon>
        <taxon>Apiales</taxon>
        <taxon>Apiaceae</taxon>
        <taxon>Apioideae</taxon>
        <taxon>Scandiceae</taxon>
        <taxon>Daucinae</taxon>
        <taxon>Daucus</taxon>
        <taxon>Daucus sect. Daucus</taxon>
    </lineage>
</organism>
<reference evidence="3" key="2">
    <citation type="submission" date="2022-03" db="EMBL/GenBank/DDBJ databases">
        <title>Draft title - Genomic analysis of global carrot germplasm unveils the trajectory of domestication and the origin of high carotenoid orange carrot.</title>
        <authorList>
            <person name="Iorizzo M."/>
            <person name="Ellison S."/>
            <person name="Senalik D."/>
            <person name="Macko-Podgorni A."/>
            <person name="Grzebelus D."/>
            <person name="Bostan H."/>
            <person name="Rolling W."/>
            <person name="Curaba J."/>
            <person name="Simon P."/>
        </authorList>
    </citation>
    <scope>NUCLEOTIDE SEQUENCE</scope>
    <source>
        <tissue evidence="3">Leaf</tissue>
    </source>
</reference>
<evidence type="ECO:0000313" key="3">
    <source>
        <dbReference type="EMBL" id="WOG98065.1"/>
    </source>
</evidence>
<dbReference type="KEGG" id="dcr:108216891"/>
<evidence type="ECO:0000313" key="2">
    <source>
        <dbReference type="EMBL" id="KZM99026.1"/>
    </source>
</evidence>
<evidence type="ECO:0000256" key="1">
    <source>
        <dbReference type="SAM" id="Coils"/>
    </source>
</evidence>
<dbReference type="PANTHER" id="PTHR38377:SF1">
    <property type="entry name" value="THREONINE-TRNA LIGASE 2"/>
    <property type="match status" value="1"/>
</dbReference>
<dbReference type="OrthoDB" id="2405052at2759"/>
<dbReference type="EMBL" id="LNRQ01000004">
    <property type="protein sequence ID" value="KZM99026.1"/>
    <property type="molecule type" value="Genomic_DNA"/>
</dbReference>
<proteinExistence type="predicted"/>
<dbReference type="Proteomes" id="UP000077755">
    <property type="component" value="Chromosome 4"/>
</dbReference>
<dbReference type="OMA" id="KPFHERA"/>
<keyword evidence="4" id="KW-1185">Reference proteome</keyword>
<evidence type="ECO:0000313" key="4">
    <source>
        <dbReference type="Proteomes" id="UP000077755"/>
    </source>
</evidence>
<accession>A0A165YEU9</accession>
<protein>
    <submittedName>
        <fullName evidence="2">Uncharacterized protein</fullName>
    </submittedName>
</protein>
<dbReference type="AlphaFoldDB" id="A0A165YEU9"/>
<reference evidence="2" key="1">
    <citation type="journal article" date="2016" name="Nat. Genet.">
        <title>A high-quality carrot genome assembly provides new insights into carotenoid accumulation and asterid genome evolution.</title>
        <authorList>
            <person name="Iorizzo M."/>
            <person name="Ellison S."/>
            <person name="Senalik D."/>
            <person name="Zeng P."/>
            <person name="Satapoomin P."/>
            <person name="Huang J."/>
            <person name="Bowman M."/>
            <person name="Iovene M."/>
            <person name="Sanseverino W."/>
            <person name="Cavagnaro P."/>
            <person name="Yildiz M."/>
            <person name="Macko-Podgorni A."/>
            <person name="Moranska E."/>
            <person name="Grzebelus E."/>
            <person name="Grzebelus D."/>
            <person name="Ashrafi H."/>
            <person name="Zheng Z."/>
            <person name="Cheng S."/>
            <person name="Spooner D."/>
            <person name="Van Deynze A."/>
            <person name="Simon P."/>
        </authorList>
    </citation>
    <scope>NUCLEOTIDE SEQUENCE [LARGE SCALE GENOMIC DNA]</scope>
    <source>
        <tissue evidence="2">Leaf</tissue>
    </source>
</reference>
<dbReference type="Gramene" id="KZM99026">
    <property type="protein sequence ID" value="KZM99026"/>
    <property type="gene ID" value="DCAR_013612"/>
</dbReference>
<keyword evidence="1" id="KW-0175">Coiled coil</keyword>